<dbReference type="InterPro" id="IPR052904">
    <property type="entry name" value="Acyl-CoA_dehydrogenase-like"/>
</dbReference>
<feature type="domain" description="Acyl-CoA dehydrogenase/oxidase C-terminal" evidence="6">
    <location>
        <begin position="281"/>
        <end position="436"/>
    </location>
</feature>
<dbReference type="InterPro" id="IPR006089">
    <property type="entry name" value="Acyl-CoA_DH_CS"/>
</dbReference>
<dbReference type="InterPro" id="IPR009075">
    <property type="entry name" value="AcylCo_DH/oxidase_C"/>
</dbReference>
<dbReference type="SUPFAM" id="SSF47203">
    <property type="entry name" value="Acyl-CoA dehydrogenase C-terminal domain-like"/>
    <property type="match status" value="1"/>
</dbReference>
<evidence type="ECO:0000256" key="2">
    <source>
        <dbReference type="ARBA" id="ARBA00009347"/>
    </source>
</evidence>
<feature type="domain" description="Adaptive response protein AidB N-terminal" evidence="8">
    <location>
        <begin position="9"/>
        <end position="162"/>
    </location>
</feature>
<organism evidence="9 10">
    <name type="scientific">Allonocardiopsis opalescens</name>
    <dbReference type="NCBI Taxonomy" id="1144618"/>
    <lineage>
        <taxon>Bacteria</taxon>
        <taxon>Bacillati</taxon>
        <taxon>Actinomycetota</taxon>
        <taxon>Actinomycetes</taxon>
        <taxon>Streptosporangiales</taxon>
        <taxon>Allonocardiopsis</taxon>
    </lineage>
</organism>
<keyword evidence="10" id="KW-1185">Reference proteome</keyword>
<evidence type="ECO:0000256" key="4">
    <source>
        <dbReference type="ARBA" id="ARBA00022827"/>
    </source>
</evidence>
<gene>
    <name evidence="9" type="ORF">CLV72_110131</name>
</gene>
<sequence>MPPTHAVTNQVPPLAGHDLAEDPALLAGLERHGGGWGAPALHELGELAGSEAAQEWGRAADENPPVLRTHDRYGNRVDRVEFHPSWHVLLDTAVRGGVTAGPWLDGRPGAHTVRAARFYVWSQVDYGVHCPVSMTYAAAPALRHSPELAADYLPLLAAAEYDVRPLPPLSKRGLLAGMSMTEKQGGSDVRANTTRAVPDAWGTWRLTGHKWFTSAPMSDVFLTLARTDAGISCFLLPRVLPDGARNALYFQRLKDKLGNRSNASAEVEYDGATGWLVGEDGRGVRTIIDMVNATRLDCVLGAAAGMRAGLRQAVHHAAHRRAFGAYLADQPLMRNVLADLAVESEAATTLAMRLAGAVDAEARGDAAEGALRRLAVAVGKYWVTKRWPAHAAEAMECLGGNGYVEESGMPRIFRESPLNSIWEGSGNVAALDVLRAVRREPAGVEALLAEAEAARGADARLDAAAAALGGELAGGQEPEPGQARRLVERLALVLQGSLLVRYGDPAVADAFTASRLGGDWGHAFGTLPPGADLGAVIERVRPKAP</sequence>
<dbReference type="PANTHER" id="PTHR42707">
    <property type="entry name" value="ACYL-COA DEHYDROGENASE"/>
    <property type="match status" value="1"/>
</dbReference>
<reference evidence="9 10" key="1">
    <citation type="submission" date="2018-03" db="EMBL/GenBank/DDBJ databases">
        <title>Genomic Encyclopedia of Archaeal and Bacterial Type Strains, Phase II (KMG-II): from individual species to whole genera.</title>
        <authorList>
            <person name="Goeker M."/>
        </authorList>
    </citation>
    <scope>NUCLEOTIDE SEQUENCE [LARGE SCALE GENOMIC DNA]</scope>
    <source>
        <strain evidence="9 10">DSM 45601</strain>
    </source>
</reference>
<dbReference type="Pfam" id="PF18158">
    <property type="entry name" value="AidB_N"/>
    <property type="match status" value="1"/>
</dbReference>
<dbReference type="InterPro" id="IPR009100">
    <property type="entry name" value="AcylCoA_DH/oxidase_NM_dom_sf"/>
</dbReference>
<comment type="caution">
    <text evidence="9">The sequence shown here is derived from an EMBL/GenBank/DDBJ whole genome shotgun (WGS) entry which is preliminary data.</text>
</comment>
<keyword evidence="5" id="KW-0560">Oxidoreductase</keyword>
<evidence type="ECO:0000256" key="3">
    <source>
        <dbReference type="ARBA" id="ARBA00022630"/>
    </source>
</evidence>
<evidence type="ECO:0000259" key="6">
    <source>
        <dbReference type="Pfam" id="PF00441"/>
    </source>
</evidence>
<name>A0A2T0PTZ5_9ACTN</name>
<evidence type="ECO:0000259" key="8">
    <source>
        <dbReference type="Pfam" id="PF18158"/>
    </source>
</evidence>
<evidence type="ECO:0000259" key="7">
    <source>
        <dbReference type="Pfam" id="PF02770"/>
    </source>
</evidence>
<dbReference type="AlphaFoldDB" id="A0A2T0PTZ5"/>
<dbReference type="Gene3D" id="6.10.250.600">
    <property type="match status" value="1"/>
</dbReference>
<dbReference type="InterPro" id="IPR041504">
    <property type="entry name" value="AidB_N"/>
</dbReference>
<evidence type="ECO:0000313" key="9">
    <source>
        <dbReference type="EMBL" id="PRX92371.1"/>
    </source>
</evidence>
<protein>
    <submittedName>
        <fullName evidence="9">Putative acyl-CoA dehydrogenase</fullName>
    </submittedName>
</protein>
<dbReference type="EMBL" id="PVZC01000010">
    <property type="protein sequence ID" value="PRX92371.1"/>
    <property type="molecule type" value="Genomic_DNA"/>
</dbReference>
<proteinExistence type="inferred from homology"/>
<comment type="cofactor">
    <cofactor evidence="1 5">
        <name>FAD</name>
        <dbReference type="ChEBI" id="CHEBI:57692"/>
    </cofactor>
</comment>
<dbReference type="PANTHER" id="PTHR42707:SF3">
    <property type="entry name" value="ACYL-COA DEHYDROGENASE AIDB-RELATED"/>
    <property type="match status" value="1"/>
</dbReference>
<evidence type="ECO:0000256" key="5">
    <source>
        <dbReference type="RuleBase" id="RU362125"/>
    </source>
</evidence>
<keyword evidence="3 5" id="KW-0285">Flavoprotein</keyword>
<dbReference type="SUPFAM" id="SSF56645">
    <property type="entry name" value="Acyl-CoA dehydrogenase NM domain-like"/>
    <property type="match status" value="1"/>
</dbReference>
<dbReference type="Proteomes" id="UP000237846">
    <property type="component" value="Unassembled WGS sequence"/>
</dbReference>
<dbReference type="GO" id="GO:0003995">
    <property type="term" value="F:acyl-CoA dehydrogenase activity"/>
    <property type="evidence" value="ECO:0007669"/>
    <property type="project" value="InterPro"/>
</dbReference>
<dbReference type="PROSITE" id="PS00073">
    <property type="entry name" value="ACYL_COA_DH_2"/>
    <property type="match status" value="1"/>
</dbReference>
<dbReference type="InterPro" id="IPR036250">
    <property type="entry name" value="AcylCo_DH-like_C"/>
</dbReference>
<dbReference type="Gene3D" id="2.40.110.20">
    <property type="match status" value="1"/>
</dbReference>
<evidence type="ECO:0000256" key="1">
    <source>
        <dbReference type="ARBA" id="ARBA00001974"/>
    </source>
</evidence>
<comment type="similarity">
    <text evidence="2 5">Belongs to the acyl-CoA dehydrogenase family.</text>
</comment>
<dbReference type="Gene3D" id="1.20.140.10">
    <property type="entry name" value="Butyryl-CoA Dehydrogenase, subunit A, domain 3"/>
    <property type="match status" value="1"/>
</dbReference>
<dbReference type="InterPro" id="IPR006091">
    <property type="entry name" value="Acyl-CoA_Oxase/DH_mid-dom"/>
</dbReference>
<dbReference type="Pfam" id="PF00441">
    <property type="entry name" value="Acyl-CoA_dh_1"/>
    <property type="match status" value="1"/>
</dbReference>
<keyword evidence="4 5" id="KW-0274">FAD</keyword>
<dbReference type="Pfam" id="PF02770">
    <property type="entry name" value="Acyl-CoA_dh_M"/>
    <property type="match status" value="1"/>
</dbReference>
<feature type="domain" description="Acyl-CoA oxidase/dehydrogenase middle" evidence="7">
    <location>
        <begin position="178"/>
        <end position="270"/>
    </location>
</feature>
<dbReference type="RefSeq" id="WP_106252570.1">
    <property type="nucleotide sequence ID" value="NZ_PVZC01000010.1"/>
</dbReference>
<dbReference type="OrthoDB" id="9771038at2"/>
<evidence type="ECO:0000313" key="10">
    <source>
        <dbReference type="Proteomes" id="UP000237846"/>
    </source>
</evidence>
<accession>A0A2T0PTZ5</accession>